<dbReference type="PANTHER" id="PTHR14209">
    <property type="entry name" value="ISOAMYL ACETATE-HYDROLYZING ESTERASE 1"/>
    <property type="match status" value="1"/>
</dbReference>
<dbReference type="OrthoDB" id="388542at2"/>
<evidence type="ECO:0000259" key="1">
    <source>
        <dbReference type="Pfam" id="PF13472"/>
    </source>
</evidence>
<dbReference type="Pfam" id="PF13472">
    <property type="entry name" value="Lipase_GDSL_2"/>
    <property type="match status" value="1"/>
</dbReference>
<dbReference type="RefSeq" id="WP_124976980.1">
    <property type="nucleotide sequence ID" value="NZ_BFFP01000024.1"/>
</dbReference>
<keyword evidence="3" id="KW-1185">Reference proteome</keyword>
<sequence length="187" mass="20730">MRKRIVLFGDSITAGATHGHPTPVFSDKLRQALAPVAVELINRGVLGDNTEGGLARIVPDVLEHKPDIVVIFFGTNDVQVPGMTKEHYQANLTSMIQQIGAEKCILITPGITGPSRQEHRPLDLLKQYAQATVKTAEEQQVPVVDWFQEASRHEASTILQRDDLHYRPVAYDLLLEKLVPLVLQKLG</sequence>
<protein>
    <submittedName>
        <fullName evidence="2">Esterase</fullName>
    </submittedName>
</protein>
<dbReference type="AlphaFoldDB" id="A0A401IU24"/>
<name>A0A401IU24_9LACO</name>
<proteinExistence type="predicted"/>
<reference evidence="2 3" key="1">
    <citation type="journal article" date="2019" name="Int. J. Syst. Evol. Microbiol.">
        <title>Lactobacillus salitolerans sp. nov., a novel lactic acid bacterium isolated from spent mushroom substrates.</title>
        <authorList>
            <person name="Tohno M."/>
            <person name="Tanizawa Y."/>
            <person name="Kojima Y."/>
            <person name="Sakamoto M."/>
            <person name="Nakamura Y."/>
            <person name="Ohkuma M."/>
            <person name="Kobayashi H."/>
        </authorList>
    </citation>
    <scope>NUCLEOTIDE SEQUENCE [LARGE SCALE GENOMIC DNA]</scope>
    <source>
        <strain evidence="2 3">YK43</strain>
    </source>
</reference>
<dbReference type="Proteomes" id="UP000286848">
    <property type="component" value="Unassembled WGS sequence"/>
</dbReference>
<evidence type="ECO:0000313" key="2">
    <source>
        <dbReference type="EMBL" id="GBG95032.1"/>
    </source>
</evidence>
<dbReference type="InterPro" id="IPR013830">
    <property type="entry name" value="SGNH_hydro"/>
</dbReference>
<dbReference type="EMBL" id="BFFP01000024">
    <property type="protein sequence ID" value="GBG95032.1"/>
    <property type="molecule type" value="Genomic_DNA"/>
</dbReference>
<dbReference type="Gene3D" id="3.40.50.1110">
    <property type="entry name" value="SGNH hydrolase"/>
    <property type="match status" value="1"/>
</dbReference>
<dbReference type="SUPFAM" id="SSF52266">
    <property type="entry name" value="SGNH hydrolase"/>
    <property type="match status" value="1"/>
</dbReference>
<evidence type="ECO:0000313" key="3">
    <source>
        <dbReference type="Proteomes" id="UP000286848"/>
    </source>
</evidence>
<dbReference type="InterPro" id="IPR036514">
    <property type="entry name" value="SGNH_hydro_sf"/>
</dbReference>
<comment type="caution">
    <text evidence="2">The sequence shown here is derived from an EMBL/GenBank/DDBJ whole genome shotgun (WGS) entry which is preliminary data.</text>
</comment>
<feature type="domain" description="SGNH hydrolase-type esterase" evidence="1">
    <location>
        <begin position="7"/>
        <end position="172"/>
    </location>
</feature>
<organism evidence="2 3">
    <name type="scientific">Ligilactobacillus salitolerans</name>
    <dbReference type="NCBI Taxonomy" id="1808352"/>
    <lineage>
        <taxon>Bacteria</taxon>
        <taxon>Bacillati</taxon>
        <taxon>Bacillota</taxon>
        <taxon>Bacilli</taxon>
        <taxon>Lactobacillales</taxon>
        <taxon>Lactobacillaceae</taxon>
        <taxon>Ligilactobacillus</taxon>
    </lineage>
</organism>
<dbReference type="PANTHER" id="PTHR14209:SF19">
    <property type="entry name" value="ISOAMYL ACETATE-HYDROLYZING ESTERASE 1 HOMOLOG"/>
    <property type="match status" value="1"/>
</dbReference>
<dbReference type="InterPro" id="IPR045136">
    <property type="entry name" value="Iah1-like"/>
</dbReference>
<gene>
    <name evidence="2" type="ORF">LFYK43_14910</name>
</gene>
<accession>A0A401IU24</accession>